<dbReference type="InterPro" id="IPR006034">
    <property type="entry name" value="Asparaginase/glutaminase-like"/>
</dbReference>
<dbReference type="Gene3D" id="1.10.10.410">
    <property type="match status" value="1"/>
</dbReference>
<keyword evidence="4" id="KW-0067">ATP-binding</keyword>
<dbReference type="InterPro" id="IPR027473">
    <property type="entry name" value="L-asparaginase_C"/>
</dbReference>
<feature type="domain" description="Asn/Gln amidotransferase" evidence="9">
    <location>
        <begin position="304"/>
        <end position="451"/>
    </location>
</feature>
<dbReference type="SUPFAM" id="SSF89095">
    <property type="entry name" value="GatB/YqeY motif"/>
    <property type="match status" value="1"/>
</dbReference>
<dbReference type="InterPro" id="IPR037152">
    <property type="entry name" value="L-asparaginase_N_sf"/>
</dbReference>
<proteinExistence type="predicted"/>
<evidence type="ECO:0000256" key="7">
    <source>
        <dbReference type="ARBA" id="ARBA00047380"/>
    </source>
</evidence>
<evidence type="ECO:0000256" key="3">
    <source>
        <dbReference type="ARBA" id="ARBA00022741"/>
    </source>
</evidence>
<evidence type="ECO:0000259" key="9">
    <source>
        <dbReference type="SMART" id="SM00845"/>
    </source>
</evidence>
<dbReference type="AlphaFoldDB" id="A0A1T4JI36"/>
<dbReference type="PIRSF" id="PIRSF500176">
    <property type="entry name" value="L_ASNase"/>
    <property type="match status" value="1"/>
</dbReference>
<dbReference type="GO" id="GO:0006412">
    <property type="term" value="P:translation"/>
    <property type="evidence" value="ECO:0007669"/>
    <property type="project" value="UniProtKB-KW"/>
</dbReference>
<dbReference type="SUPFAM" id="SSF53774">
    <property type="entry name" value="Glutaminase/Asparaginase"/>
    <property type="match status" value="1"/>
</dbReference>
<dbReference type="EMBL" id="FUWG01000002">
    <property type="protein sequence ID" value="SJZ29840.1"/>
    <property type="molecule type" value="Genomic_DNA"/>
</dbReference>
<dbReference type="OrthoDB" id="9788068at2"/>
<dbReference type="Gene3D" id="3.40.50.40">
    <property type="match status" value="1"/>
</dbReference>
<keyword evidence="10" id="KW-0808">Transferase</keyword>
<keyword evidence="2" id="KW-0436">Ligase</keyword>
<dbReference type="PANTHER" id="PTHR11659">
    <property type="entry name" value="GLUTAMYL-TRNA GLN AMIDOTRANSFERASE SUBUNIT B MITOCHONDRIAL AND PROKARYOTIC PET112-RELATED"/>
    <property type="match status" value="1"/>
</dbReference>
<keyword evidence="5" id="KW-0648">Protein biosynthesis</keyword>
<dbReference type="Pfam" id="PF02934">
    <property type="entry name" value="GatB_N"/>
    <property type="match status" value="1"/>
</dbReference>
<evidence type="ECO:0000256" key="8">
    <source>
        <dbReference type="ARBA" id="ARBA00047913"/>
    </source>
</evidence>
<keyword evidence="11" id="KW-1185">Reference proteome</keyword>
<dbReference type="Pfam" id="PF00710">
    <property type="entry name" value="Asparaginase"/>
    <property type="match status" value="1"/>
</dbReference>
<sequence>MYQSFVYIEARIQLPPVDSVFREDEKTHRISVDSDVLKKVLILSRALGCTVPDLSDIEHITGNIIKPETEKNFTGYSIKIAESGSMNILFHSRQKSVCIEEVRIEEDAGRLTHANGIARMDFSCAGYPSMRIKTAPSFELGEEVQIFLEELRRLSQYLHLTAEGAGDSAIRCNAYVALALYPGKPDYYVKLRNLNSFNFARKAVNEELTRQENMLSCGEEVPAQSRIWNEHKSCTEFYQERTDLPARFEKINPCQTFNIEKASQNIELEENVELPEARRQRLKKQYGVSRLRAEFLCDYKDRADFFENTVALGAKPLNAAHWMASELTRLLNKKGILISQSKMKPENFAFIIKKLDCGEMHSATAKTLLRATFETGTNPEKLIKTLNISEIGTERELLPYVKKVISENAELCKTLKSGEMPPLEFLTGLVMKETKGKAVPQIVKALIKQELNISVIYMITTGGAISAVRHADGTITSGDSSALKEIAGIVAPDIPVQIISAGQYLSEELEPANWAELISEVASRINAGTANGIVITHGTYTLSYTAALLFWLFSDAGVPVVLTASSSLPSESSEAADNLRLAIKTAVEQKNGVYVTFGGKILSPLNLHFDRPGSFCNWNLKEQLYTDTGPIAMQFSGIGELDKEVITRLLVEASGKMFMCRLYPGFRSDLYKSIIAYSKVHSIFLEMYGIGSGNMKNSDFSLKPLLLSGNSKGIRFYCTSQQKINLDFSQYVTALNVWREGAVPMGYLTTESAVALYFACAIAADNEVEFDELMETYASLYSN</sequence>
<dbReference type="Gene3D" id="1.10.150.380">
    <property type="entry name" value="GatB domain, N-terminal subdomain"/>
    <property type="match status" value="1"/>
</dbReference>
<dbReference type="GO" id="GO:0005524">
    <property type="term" value="F:ATP binding"/>
    <property type="evidence" value="ECO:0007669"/>
    <property type="project" value="UniProtKB-KW"/>
</dbReference>
<evidence type="ECO:0000313" key="10">
    <source>
        <dbReference type="EMBL" id="SJZ29840.1"/>
    </source>
</evidence>
<dbReference type="SMART" id="SM00845">
    <property type="entry name" value="GatB_Yqey"/>
    <property type="match status" value="1"/>
</dbReference>
<dbReference type="InterPro" id="IPR036152">
    <property type="entry name" value="Asp/glu_Ase-like_sf"/>
</dbReference>
<evidence type="ECO:0000256" key="2">
    <source>
        <dbReference type="ARBA" id="ARBA00022598"/>
    </source>
</evidence>
<comment type="subunit">
    <text evidence="1">Heterotrimer of A, B and C subunits.</text>
</comment>
<dbReference type="GeneID" id="78315619"/>
<dbReference type="GO" id="GO:0050567">
    <property type="term" value="F:glutaminyl-tRNA synthase (glutamine-hydrolyzing) activity"/>
    <property type="evidence" value="ECO:0007669"/>
    <property type="project" value="TreeGrafter"/>
</dbReference>
<dbReference type="Pfam" id="PF02637">
    <property type="entry name" value="GatB_Yqey"/>
    <property type="match status" value="1"/>
</dbReference>
<dbReference type="InterPro" id="IPR018027">
    <property type="entry name" value="Asn/Gln_amidotransferase"/>
</dbReference>
<dbReference type="InterPro" id="IPR027474">
    <property type="entry name" value="L-asparaginase_N"/>
</dbReference>
<evidence type="ECO:0000256" key="1">
    <source>
        <dbReference type="ARBA" id="ARBA00011123"/>
    </source>
</evidence>
<dbReference type="SUPFAM" id="SSF55931">
    <property type="entry name" value="Glutamine synthetase/guanido kinase"/>
    <property type="match status" value="1"/>
</dbReference>
<dbReference type="InterPro" id="IPR003789">
    <property type="entry name" value="Asn/Gln_tRNA_amidoTrase-B-like"/>
</dbReference>
<dbReference type="InterPro" id="IPR006075">
    <property type="entry name" value="Asn/Gln-tRNA_Trfase_suB/E_cat"/>
</dbReference>
<evidence type="ECO:0000256" key="4">
    <source>
        <dbReference type="ARBA" id="ARBA00022840"/>
    </source>
</evidence>
<dbReference type="GO" id="GO:0004067">
    <property type="term" value="F:asparaginase activity"/>
    <property type="evidence" value="ECO:0007669"/>
    <property type="project" value="UniProtKB-UniRule"/>
</dbReference>
<organism evidence="10 11">
    <name type="scientific">Treponema porcinum</name>
    <dbReference type="NCBI Taxonomy" id="261392"/>
    <lineage>
        <taxon>Bacteria</taxon>
        <taxon>Pseudomonadati</taxon>
        <taxon>Spirochaetota</taxon>
        <taxon>Spirochaetia</taxon>
        <taxon>Spirochaetales</taxon>
        <taxon>Treponemataceae</taxon>
        <taxon>Treponema</taxon>
    </lineage>
</organism>
<dbReference type="GO" id="GO:0070681">
    <property type="term" value="P:glutaminyl-tRNAGln biosynthesis via transamidation"/>
    <property type="evidence" value="ECO:0007669"/>
    <property type="project" value="TreeGrafter"/>
</dbReference>
<dbReference type="SMART" id="SM00870">
    <property type="entry name" value="Asparaginase"/>
    <property type="match status" value="1"/>
</dbReference>
<reference evidence="10 11" key="1">
    <citation type="submission" date="2017-02" db="EMBL/GenBank/DDBJ databases">
        <authorList>
            <person name="Peterson S.W."/>
        </authorList>
    </citation>
    <scope>NUCLEOTIDE SEQUENCE [LARGE SCALE GENOMIC DNA]</scope>
    <source>
        <strain evidence="10 11">ATCC BAA-908</strain>
    </source>
</reference>
<gene>
    <name evidence="10" type="ORF">SAMN02745149_00297</name>
</gene>
<comment type="catalytic activity">
    <reaction evidence="8">
        <text>L-glutamyl-tRNA(Gln) + L-glutamine + ATP + H2O = L-glutaminyl-tRNA(Gln) + L-glutamate + ADP + phosphate + H(+)</text>
        <dbReference type="Rhea" id="RHEA:17521"/>
        <dbReference type="Rhea" id="RHEA-COMP:9681"/>
        <dbReference type="Rhea" id="RHEA-COMP:9684"/>
        <dbReference type="ChEBI" id="CHEBI:15377"/>
        <dbReference type="ChEBI" id="CHEBI:15378"/>
        <dbReference type="ChEBI" id="CHEBI:29985"/>
        <dbReference type="ChEBI" id="CHEBI:30616"/>
        <dbReference type="ChEBI" id="CHEBI:43474"/>
        <dbReference type="ChEBI" id="CHEBI:58359"/>
        <dbReference type="ChEBI" id="CHEBI:78520"/>
        <dbReference type="ChEBI" id="CHEBI:78521"/>
        <dbReference type="ChEBI" id="CHEBI:456216"/>
    </reaction>
</comment>
<dbReference type="InterPro" id="IPR042114">
    <property type="entry name" value="GatB_C_1"/>
</dbReference>
<protein>
    <submittedName>
        <fullName evidence="10">Aspartyl-tRNA(Asn)/glutamyl-tRNA(Gln) amidotransferase subunit B</fullName>
    </submittedName>
</protein>
<dbReference type="PRINTS" id="PR00139">
    <property type="entry name" value="ASNGLNASE"/>
</dbReference>
<dbReference type="PANTHER" id="PTHR11659:SF0">
    <property type="entry name" value="GLUTAMYL-TRNA(GLN) AMIDOTRANSFERASE SUBUNIT B, MITOCHONDRIAL"/>
    <property type="match status" value="1"/>
</dbReference>
<dbReference type="GO" id="GO:0016740">
    <property type="term" value="F:transferase activity"/>
    <property type="evidence" value="ECO:0007669"/>
    <property type="project" value="UniProtKB-KW"/>
</dbReference>
<dbReference type="InterPro" id="IPR023168">
    <property type="entry name" value="GatB_Yqey_C_2"/>
</dbReference>
<evidence type="ECO:0000256" key="6">
    <source>
        <dbReference type="ARBA" id="ARBA00024799"/>
    </source>
</evidence>
<dbReference type="RefSeq" id="WP_078932210.1">
    <property type="nucleotide sequence ID" value="NZ_FUWG01000002.1"/>
</dbReference>
<evidence type="ECO:0000313" key="11">
    <source>
        <dbReference type="Proteomes" id="UP000190423"/>
    </source>
</evidence>
<dbReference type="InterPro" id="IPR014746">
    <property type="entry name" value="Gln_synth/guanido_kin_cat_dom"/>
</dbReference>
<dbReference type="PROSITE" id="PS51732">
    <property type="entry name" value="ASN_GLN_ASE_3"/>
    <property type="match status" value="1"/>
</dbReference>
<accession>A0A1T4JI36</accession>
<comment type="catalytic activity">
    <reaction evidence="7">
        <text>L-aspartyl-tRNA(Asn) + L-glutamine + ATP + H2O = L-asparaginyl-tRNA(Asn) + L-glutamate + ADP + phosphate + 2 H(+)</text>
        <dbReference type="Rhea" id="RHEA:14513"/>
        <dbReference type="Rhea" id="RHEA-COMP:9674"/>
        <dbReference type="Rhea" id="RHEA-COMP:9677"/>
        <dbReference type="ChEBI" id="CHEBI:15377"/>
        <dbReference type="ChEBI" id="CHEBI:15378"/>
        <dbReference type="ChEBI" id="CHEBI:29985"/>
        <dbReference type="ChEBI" id="CHEBI:30616"/>
        <dbReference type="ChEBI" id="CHEBI:43474"/>
        <dbReference type="ChEBI" id="CHEBI:58359"/>
        <dbReference type="ChEBI" id="CHEBI:78515"/>
        <dbReference type="ChEBI" id="CHEBI:78516"/>
        <dbReference type="ChEBI" id="CHEBI:456216"/>
    </reaction>
</comment>
<dbReference type="PIRSF" id="PIRSF001220">
    <property type="entry name" value="L-ASNase_gatD"/>
    <property type="match status" value="1"/>
</dbReference>
<dbReference type="Gene3D" id="3.40.50.1170">
    <property type="entry name" value="L-asparaginase, N-terminal domain"/>
    <property type="match status" value="1"/>
</dbReference>
<dbReference type="InterPro" id="IPR017959">
    <property type="entry name" value="Asn/Gln-tRNA_amidoTrfase_suB/E"/>
</dbReference>
<comment type="function">
    <text evidence="6">Allows the formation of correctly charged Asn-tRNA(Asn) or Gln-tRNA(Gln) through the transamidation of misacylated Asp-tRNA(Asn) or Glu-tRNA(Gln) in organisms which lack either or both of asparaginyl-tRNA or glutaminyl-tRNA synthetases. The reaction takes place in the presence of glutamine and ATP through an activated phospho-Asp-tRNA(Asn) or phospho-Glu-tRNA(Gln).</text>
</comment>
<name>A0A1T4JI36_TREPO</name>
<evidence type="ECO:0000256" key="5">
    <source>
        <dbReference type="ARBA" id="ARBA00022917"/>
    </source>
</evidence>
<dbReference type="Proteomes" id="UP000190423">
    <property type="component" value="Unassembled WGS sequence"/>
</dbReference>
<keyword evidence="3" id="KW-0547">Nucleotide-binding</keyword>
<dbReference type="STRING" id="261392.SAMN02745149_00297"/>